<dbReference type="Proteomes" id="UP000265515">
    <property type="component" value="Unassembled WGS sequence"/>
</dbReference>
<dbReference type="GO" id="GO:0003677">
    <property type="term" value="F:DNA binding"/>
    <property type="evidence" value="ECO:0007669"/>
    <property type="project" value="InterPro"/>
</dbReference>
<name>A0A388M4G6_CHABU</name>
<dbReference type="InterPro" id="IPR011010">
    <property type="entry name" value="DNA_brk_join_enz"/>
</dbReference>
<accession>A0A388M4G6</accession>
<evidence type="ECO:0008006" key="4">
    <source>
        <dbReference type="Google" id="ProtNLM"/>
    </source>
</evidence>
<dbReference type="Gramene" id="GBG89395">
    <property type="protein sequence ID" value="GBG89395"/>
    <property type="gene ID" value="CBR_g49186"/>
</dbReference>
<dbReference type="GO" id="GO:0015074">
    <property type="term" value="P:DNA integration"/>
    <property type="evidence" value="ECO:0007669"/>
    <property type="project" value="InterPro"/>
</dbReference>
<keyword evidence="3" id="KW-1185">Reference proteome</keyword>
<keyword evidence="1" id="KW-0233">DNA recombination</keyword>
<evidence type="ECO:0000313" key="2">
    <source>
        <dbReference type="EMBL" id="GBG89395.1"/>
    </source>
</evidence>
<gene>
    <name evidence="2" type="ORF">CBR_g49186</name>
</gene>
<dbReference type="InterPro" id="IPR013762">
    <property type="entry name" value="Integrase-like_cat_sf"/>
</dbReference>
<dbReference type="AlphaFoldDB" id="A0A388M4G6"/>
<protein>
    <recommendedName>
        <fullName evidence="4">Tyr recombinase domain-containing protein</fullName>
    </recommendedName>
</protein>
<comment type="caution">
    <text evidence="2">The sequence shown here is derived from an EMBL/GenBank/DDBJ whole genome shotgun (WGS) entry which is preliminary data.</text>
</comment>
<dbReference type="SUPFAM" id="SSF56349">
    <property type="entry name" value="DNA breaking-rejoining enzymes"/>
    <property type="match status" value="1"/>
</dbReference>
<sequence length="164" mass="18576">MIRLRDPEVEEETFLGWLPELVNSYDRLGQDVKRGHLFWSMRGDGPVSGGGFNKRIEKWFEEAGVYEGESGHNFRIGGVQAGIEEGWSLEEMMQQGTWSIVRTFMRYGYGMRRGWKRRSEGVLADEENCCETEDYKVRGSVVNCGATEAGECGFRDGEAVGDVE</sequence>
<evidence type="ECO:0000256" key="1">
    <source>
        <dbReference type="ARBA" id="ARBA00023172"/>
    </source>
</evidence>
<proteinExistence type="predicted"/>
<evidence type="ECO:0000313" key="3">
    <source>
        <dbReference type="Proteomes" id="UP000265515"/>
    </source>
</evidence>
<organism evidence="2 3">
    <name type="scientific">Chara braunii</name>
    <name type="common">Braun's stonewort</name>
    <dbReference type="NCBI Taxonomy" id="69332"/>
    <lineage>
        <taxon>Eukaryota</taxon>
        <taxon>Viridiplantae</taxon>
        <taxon>Streptophyta</taxon>
        <taxon>Charophyceae</taxon>
        <taxon>Charales</taxon>
        <taxon>Characeae</taxon>
        <taxon>Chara</taxon>
    </lineage>
</organism>
<dbReference type="EMBL" id="BFEA01000734">
    <property type="protein sequence ID" value="GBG89395.1"/>
    <property type="molecule type" value="Genomic_DNA"/>
</dbReference>
<dbReference type="GO" id="GO:0006310">
    <property type="term" value="P:DNA recombination"/>
    <property type="evidence" value="ECO:0007669"/>
    <property type="project" value="UniProtKB-KW"/>
</dbReference>
<reference evidence="2 3" key="1">
    <citation type="journal article" date="2018" name="Cell">
        <title>The Chara Genome: Secondary Complexity and Implications for Plant Terrestrialization.</title>
        <authorList>
            <person name="Nishiyama T."/>
            <person name="Sakayama H."/>
            <person name="Vries J.D."/>
            <person name="Buschmann H."/>
            <person name="Saint-Marcoux D."/>
            <person name="Ullrich K.K."/>
            <person name="Haas F.B."/>
            <person name="Vanderstraeten L."/>
            <person name="Becker D."/>
            <person name="Lang D."/>
            <person name="Vosolsobe S."/>
            <person name="Rombauts S."/>
            <person name="Wilhelmsson P.K.I."/>
            <person name="Janitza P."/>
            <person name="Kern R."/>
            <person name="Heyl A."/>
            <person name="Rumpler F."/>
            <person name="Villalobos L.I.A.C."/>
            <person name="Clay J.M."/>
            <person name="Skokan R."/>
            <person name="Toyoda A."/>
            <person name="Suzuki Y."/>
            <person name="Kagoshima H."/>
            <person name="Schijlen E."/>
            <person name="Tajeshwar N."/>
            <person name="Catarino B."/>
            <person name="Hetherington A.J."/>
            <person name="Saltykova A."/>
            <person name="Bonnot C."/>
            <person name="Breuninger H."/>
            <person name="Symeonidi A."/>
            <person name="Radhakrishnan G.V."/>
            <person name="Van Nieuwerburgh F."/>
            <person name="Deforce D."/>
            <person name="Chang C."/>
            <person name="Karol K.G."/>
            <person name="Hedrich R."/>
            <person name="Ulvskov P."/>
            <person name="Glockner G."/>
            <person name="Delwiche C.F."/>
            <person name="Petrasek J."/>
            <person name="Van de Peer Y."/>
            <person name="Friml J."/>
            <person name="Beilby M."/>
            <person name="Dolan L."/>
            <person name="Kohara Y."/>
            <person name="Sugano S."/>
            <person name="Fujiyama A."/>
            <person name="Delaux P.-M."/>
            <person name="Quint M."/>
            <person name="TheiBen G."/>
            <person name="Hagemann M."/>
            <person name="Harholt J."/>
            <person name="Dunand C."/>
            <person name="Zachgo S."/>
            <person name="Langdale J."/>
            <person name="Maumus F."/>
            <person name="Straeten D.V.D."/>
            <person name="Gould S.B."/>
            <person name="Rensing S.A."/>
        </authorList>
    </citation>
    <scope>NUCLEOTIDE SEQUENCE [LARGE SCALE GENOMIC DNA]</scope>
    <source>
        <strain evidence="2 3">S276</strain>
    </source>
</reference>
<dbReference type="Gene3D" id="1.10.443.10">
    <property type="entry name" value="Intergrase catalytic core"/>
    <property type="match status" value="1"/>
</dbReference>